<organism evidence="1 2">
    <name type="scientific">Liparis tanakae</name>
    <name type="common">Tanaka's snailfish</name>
    <dbReference type="NCBI Taxonomy" id="230148"/>
    <lineage>
        <taxon>Eukaryota</taxon>
        <taxon>Metazoa</taxon>
        <taxon>Chordata</taxon>
        <taxon>Craniata</taxon>
        <taxon>Vertebrata</taxon>
        <taxon>Euteleostomi</taxon>
        <taxon>Actinopterygii</taxon>
        <taxon>Neopterygii</taxon>
        <taxon>Teleostei</taxon>
        <taxon>Neoteleostei</taxon>
        <taxon>Acanthomorphata</taxon>
        <taxon>Eupercaria</taxon>
        <taxon>Perciformes</taxon>
        <taxon>Cottioidei</taxon>
        <taxon>Cottales</taxon>
        <taxon>Liparidae</taxon>
        <taxon>Liparis</taxon>
    </lineage>
</organism>
<dbReference type="EMBL" id="SRLO01000036">
    <property type="protein sequence ID" value="TNN82892.1"/>
    <property type="molecule type" value="Genomic_DNA"/>
</dbReference>
<reference evidence="1 2" key="1">
    <citation type="submission" date="2019-03" db="EMBL/GenBank/DDBJ databases">
        <title>First draft genome of Liparis tanakae, snailfish: a comprehensive survey of snailfish specific genes.</title>
        <authorList>
            <person name="Kim W."/>
            <person name="Song I."/>
            <person name="Jeong J.-H."/>
            <person name="Kim D."/>
            <person name="Kim S."/>
            <person name="Ryu S."/>
            <person name="Song J.Y."/>
            <person name="Lee S.K."/>
        </authorList>
    </citation>
    <scope>NUCLEOTIDE SEQUENCE [LARGE SCALE GENOMIC DNA]</scope>
    <source>
        <tissue evidence="1">Muscle</tissue>
    </source>
</reference>
<comment type="caution">
    <text evidence="1">The sequence shown here is derived from an EMBL/GenBank/DDBJ whole genome shotgun (WGS) entry which is preliminary data.</text>
</comment>
<keyword evidence="2" id="KW-1185">Reference proteome</keyword>
<name>A0A4Z2J022_9TELE</name>
<dbReference type="AlphaFoldDB" id="A0A4Z2J022"/>
<protein>
    <submittedName>
        <fullName evidence="1">Uncharacterized protein</fullName>
    </submittedName>
</protein>
<evidence type="ECO:0000313" key="1">
    <source>
        <dbReference type="EMBL" id="TNN82892.1"/>
    </source>
</evidence>
<accession>A0A4Z2J022</accession>
<proteinExistence type="predicted"/>
<evidence type="ECO:0000313" key="2">
    <source>
        <dbReference type="Proteomes" id="UP000314294"/>
    </source>
</evidence>
<dbReference type="Proteomes" id="UP000314294">
    <property type="component" value="Unassembled WGS sequence"/>
</dbReference>
<gene>
    <name evidence="1" type="ORF">EYF80_006849</name>
</gene>
<sequence>MRSELMEPFCWRPFRLFQPNMGVSPTMKATVQHITTASPARRGVTTRLYLQTTQSHTTSQNAFQQPPHQSYRYMQHYLEANVSIREGNSTKLKVPGLERNGHGLDVPSHWNQTGDRNTLTKGQLMLLLKSPGGPHPDEHQLCLTRGAW</sequence>